<dbReference type="PANTHER" id="PTHR43142">
    <property type="entry name" value="CARBOXYLIC ESTER HYDROLASE"/>
    <property type="match status" value="1"/>
</dbReference>
<evidence type="ECO:0000313" key="6">
    <source>
        <dbReference type="EMBL" id="CAH0728694.1"/>
    </source>
</evidence>
<dbReference type="InterPro" id="IPR029058">
    <property type="entry name" value="AB_hydrolase_fold"/>
</dbReference>
<dbReference type="AlphaFoldDB" id="A0A8J9YDS7"/>
<accession>A0A8J9YDS7</accession>
<name>A0A8J9YDS7_9NEOP</name>
<proteinExistence type="inferred from homology"/>
<keyword evidence="4" id="KW-0325">Glycoprotein</keyword>
<keyword evidence="7" id="KW-1185">Reference proteome</keyword>
<evidence type="ECO:0000313" key="7">
    <source>
        <dbReference type="Proteomes" id="UP000838878"/>
    </source>
</evidence>
<comment type="similarity">
    <text evidence="1">Belongs to the type-B carboxylesterase/lipase family.</text>
</comment>
<dbReference type="Pfam" id="PF00135">
    <property type="entry name" value="COesterase"/>
    <property type="match status" value="1"/>
</dbReference>
<protein>
    <recommendedName>
        <fullName evidence="5">Carboxylesterase type B domain-containing protein</fullName>
    </recommendedName>
</protein>
<dbReference type="SUPFAM" id="SSF53474">
    <property type="entry name" value="alpha/beta-Hydrolases"/>
    <property type="match status" value="1"/>
</dbReference>
<evidence type="ECO:0000256" key="4">
    <source>
        <dbReference type="ARBA" id="ARBA00023180"/>
    </source>
</evidence>
<gene>
    <name evidence="6" type="ORF">BINO364_LOCUS13882</name>
</gene>
<dbReference type="Proteomes" id="UP000838878">
    <property type="component" value="Chromosome 7"/>
</dbReference>
<feature type="domain" description="Carboxylesterase type B" evidence="5">
    <location>
        <begin position="13"/>
        <end position="470"/>
    </location>
</feature>
<evidence type="ECO:0000256" key="2">
    <source>
        <dbReference type="ARBA" id="ARBA00022487"/>
    </source>
</evidence>
<dbReference type="EMBL" id="OV170227">
    <property type="protein sequence ID" value="CAH0728694.1"/>
    <property type="molecule type" value="Genomic_DNA"/>
</dbReference>
<evidence type="ECO:0000259" key="5">
    <source>
        <dbReference type="Pfam" id="PF00135"/>
    </source>
</evidence>
<organism evidence="6 7">
    <name type="scientific">Brenthis ino</name>
    <name type="common">lesser marbled fritillary</name>
    <dbReference type="NCBI Taxonomy" id="405034"/>
    <lineage>
        <taxon>Eukaryota</taxon>
        <taxon>Metazoa</taxon>
        <taxon>Ecdysozoa</taxon>
        <taxon>Arthropoda</taxon>
        <taxon>Hexapoda</taxon>
        <taxon>Insecta</taxon>
        <taxon>Pterygota</taxon>
        <taxon>Neoptera</taxon>
        <taxon>Endopterygota</taxon>
        <taxon>Lepidoptera</taxon>
        <taxon>Glossata</taxon>
        <taxon>Ditrysia</taxon>
        <taxon>Papilionoidea</taxon>
        <taxon>Nymphalidae</taxon>
        <taxon>Heliconiinae</taxon>
        <taxon>Argynnini</taxon>
        <taxon>Brenthis</taxon>
    </lineage>
</organism>
<dbReference type="InterPro" id="IPR002018">
    <property type="entry name" value="CarbesteraseB"/>
</dbReference>
<dbReference type="Gene3D" id="3.40.50.1820">
    <property type="entry name" value="alpha/beta hydrolase"/>
    <property type="match status" value="1"/>
</dbReference>
<reference evidence="6" key="1">
    <citation type="submission" date="2021-12" db="EMBL/GenBank/DDBJ databases">
        <authorList>
            <person name="Martin H S."/>
        </authorList>
    </citation>
    <scope>NUCLEOTIDE SEQUENCE</scope>
</reference>
<keyword evidence="3" id="KW-0378">Hydrolase</keyword>
<evidence type="ECO:0000256" key="1">
    <source>
        <dbReference type="ARBA" id="ARBA00005964"/>
    </source>
</evidence>
<feature type="non-terminal residue" evidence="6">
    <location>
        <position position="515"/>
    </location>
</feature>
<keyword evidence="2" id="KW-0719">Serine esterase</keyword>
<dbReference type="OrthoDB" id="3200163at2759"/>
<dbReference type="GO" id="GO:0052689">
    <property type="term" value="F:carboxylic ester hydrolase activity"/>
    <property type="evidence" value="ECO:0007669"/>
    <property type="project" value="UniProtKB-KW"/>
</dbReference>
<dbReference type="PANTHER" id="PTHR43142:SF1">
    <property type="entry name" value="CARBOXYLIC ESTER HYDROLASE"/>
    <property type="match status" value="1"/>
</dbReference>
<sequence length="515" mass="57678">MLVCSANPPSHRDVVTTQGTVRGYYAPRPPHYAYLGLPYARPPTGHDRFKAPTPPKAWTGIFEAIHKIKCPQPDGSGEENCLVLNVFALAGAASAPVIVHFHDGGYQKGWGAYKGPERLLDQGFIIVTFNYRLGILGFLCLDLEEVPGNAGLKDQVAALYWIQQNIARFGGNASDITAYGTGAGAASTEMLLLSGLTKDLIHKVIMESGSALSPSSITHDPHADALHVANYLGYKGIDDSKYLKDFYKELPVRNLTNVSRKLLPCIEKAYHSTHSLLNTDPRNIIKSGSYHHVPTLIVYTNTEQMAVISENIHRFKTAPDTFVDLLPSDLSYDSDQMKYKIAELVKHFYFNELELKESIIQSYVDYVNDIFLEYPLIKSASYHSKKTPVFLMKFLYKGTLSRNMNEKIHGAAHGDVFRYISSSKNLDGFDAVIVETIIALWTNFIKLGDPTPLTTKYISEIWQPVVPHMSDGNVIILHNINCFILGKSLRNEVLPGQQFLFWDHIYEKFYINLAE</sequence>
<evidence type="ECO:0000256" key="3">
    <source>
        <dbReference type="ARBA" id="ARBA00022801"/>
    </source>
</evidence>